<feature type="compositionally biased region" description="Polar residues" evidence="1">
    <location>
        <begin position="94"/>
        <end position="127"/>
    </location>
</feature>
<dbReference type="EMBL" id="JAADJG010000616">
    <property type="protein sequence ID" value="KAF4441806.1"/>
    <property type="molecule type" value="Genomic_DNA"/>
</dbReference>
<reference evidence="2" key="1">
    <citation type="submission" date="2020-01" db="EMBL/GenBank/DDBJ databases">
        <title>Identification and distribution of gene clusters putatively required for synthesis of sphingolipid metabolism inhibitors in phylogenetically diverse species of the filamentous fungus Fusarium.</title>
        <authorList>
            <person name="Kim H.-S."/>
            <person name="Busman M."/>
            <person name="Brown D.W."/>
            <person name="Divon H."/>
            <person name="Uhlig S."/>
            <person name="Proctor R.H."/>
        </authorList>
    </citation>
    <scope>NUCLEOTIDE SEQUENCE</scope>
    <source>
        <strain evidence="2">NRRL 53441</strain>
    </source>
</reference>
<sequence>MSKGRKVDSWEKGKVLLKASHPDRDNWVLNAVDPEILQAGRAAMNARRAMNAARREARRAAELQRAGKENAADKTATTSTPPKAVPDVAPAANRRTSSIPSTRPNSLLSDQQSDTTTTKRAFSTSFTPRPDAP</sequence>
<accession>A0A8H4K1B9</accession>
<evidence type="ECO:0000313" key="3">
    <source>
        <dbReference type="Proteomes" id="UP000605986"/>
    </source>
</evidence>
<dbReference type="AlphaFoldDB" id="A0A8H4K1B9"/>
<comment type="caution">
    <text evidence="2">The sequence shown here is derived from an EMBL/GenBank/DDBJ whole genome shotgun (WGS) entry which is preliminary data.</text>
</comment>
<proteinExistence type="predicted"/>
<protein>
    <submittedName>
        <fullName evidence="2">Uncharacterized protein</fullName>
    </submittedName>
</protein>
<name>A0A8H4K1B9_9HYPO</name>
<dbReference type="Proteomes" id="UP000605986">
    <property type="component" value="Unassembled WGS sequence"/>
</dbReference>
<feature type="compositionally biased region" description="Basic and acidic residues" evidence="1">
    <location>
        <begin position="53"/>
        <end position="72"/>
    </location>
</feature>
<organism evidence="2 3">
    <name type="scientific">Fusarium austroafricanum</name>
    <dbReference type="NCBI Taxonomy" id="2364996"/>
    <lineage>
        <taxon>Eukaryota</taxon>
        <taxon>Fungi</taxon>
        <taxon>Dikarya</taxon>
        <taxon>Ascomycota</taxon>
        <taxon>Pezizomycotina</taxon>
        <taxon>Sordariomycetes</taxon>
        <taxon>Hypocreomycetidae</taxon>
        <taxon>Hypocreales</taxon>
        <taxon>Nectriaceae</taxon>
        <taxon>Fusarium</taxon>
        <taxon>Fusarium concolor species complex</taxon>
    </lineage>
</organism>
<feature type="region of interest" description="Disordered" evidence="1">
    <location>
        <begin position="49"/>
        <end position="133"/>
    </location>
</feature>
<feature type="compositionally biased region" description="Low complexity" evidence="1">
    <location>
        <begin position="81"/>
        <end position="92"/>
    </location>
</feature>
<evidence type="ECO:0000256" key="1">
    <source>
        <dbReference type="SAM" id="MobiDB-lite"/>
    </source>
</evidence>
<evidence type="ECO:0000313" key="2">
    <source>
        <dbReference type="EMBL" id="KAF4441806.1"/>
    </source>
</evidence>
<gene>
    <name evidence="2" type="ORF">F53441_11933</name>
</gene>
<keyword evidence="3" id="KW-1185">Reference proteome</keyword>